<dbReference type="InterPro" id="IPR045024">
    <property type="entry name" value="NDH-2"/>
</dbReference>
<dbReference type="PANTHER" id="PTHR43706">
    <property type="entry name" value="NADH DEHYDROGENASE"/>
    <property type="match status" value="1"/>
</dbReference>
<evidence type="ECO:0000256" key="7">
    <source>
        <dbReference type="ARBA" id="ARBA00023027"/>
    </source>
</evidence>
<evidence type="ECO:0000259" key="10">
    <source>
        <dbReference type="Pfam" id="PF07992"/>
    </source>
</evidence>
<dbReference type="STRING" id="408074.SAMN05660909_04509"/>
<dbReference type="EMBL" id="FNRL01000026">
    <property type="protein sequence ID" value="SEA98112.1"/>
    <property type="molecule type" value="Genomic_DNA"/>
</dbReference>
<evidence type="ECO:0000313" key="13">
    <source>
        <dbReference type="Proteomes" id="UP000199656"/>
    </source>
</evidence>
<dbReference type="PRINTS" id="PR00411">
    <property type="entry name" value="PNDRDTASEI"/>
</dbReference>
<reference evidence="13" key="1">
    <citation type="submission" date="2016-10" db="EMBL/GenBank/DDBJ databases">
        <authorList>
            <person name="Varghese N."/>
            <person name="Submissions S."/>
        </authorList>
    </citation>
    <scope>NUCLEOTIDE SEQUENCE [LARGE SCALE GENOMIC DNA]</scope>
    <source>
        <strain evidence="13">DSM 23920</strain>
    </source>
</reference>
<evidence type="ECO:0000259" key="11">
    <source>
        <dbReference type="Pfam" id="PF22366"/>
    </source>
</evidence>
<evidence type="ECO:0000256" key="1">
    <source>
        <dbReference type="ARBA" id="ARBA00005272"/>
    </source>
</evidence>
<proteinExistence type="inferred from homology"/>
<dbReference type="PRINTS" id="PR00368">
    <property type="entry name" value="FADPNR"/>
</dbReference>
<accession>A0A1H4FNP9</accession>
<keyword evidence="9" id="KW-0472">Membrane</keyword>
<dbReference type="InterPro" id="IPR054585">
    <property type="entry name" value="NDH2-like_C"/>
</dbReference>
<keyword evidence="9" id="KW-1133">Transmembrane helix</keyword>
<dbReference type="EC" id="1.6.5.9" evidence="2"/>
<organism evidence="12 13">
    <name type="scientific">Chitinophaga terrae</name>
    <name type="common">ex Kim and Jung 2007</name>
    <dbReference type="NCBI Taxonomy" id="408074"/>
    <lineage>
        <taxon>Bacteria</taxon>
        <taxon>Pseudomonadati</taxon>
        <taxon>Bacteroidota</taxon>
        <taxon>Chitinophagia</taxon>
        <taxon>Chitinophagales</taxon>
        <taxon>Chitinophagaceae</taxon>
        <taxon>Chitinophaga</taxon>
    </lineage>
</organism>
<dbReference type="Gene3D" id="3.50.50.100">
    <property type="match status" value="1"/>
</dbReference>
<dbReference type="InterPro" id="IPR036188">
    <property type="entry name" value="FAD/NAD-bd_sf"/>
</dbReference>
<evidence type="ECO:0000256" key="4">
    <source>
        <dbReference type="ARBA" id="ARBA00022827"/>
    </source>
</evidence>
<keyword evidence="9" id="KW-0812">Transmembrane</keyword>
<sequence length="423" mass="47337">MKHIVIIGGGFAGINLIRKLGSNENYTVTLVDRNNYNYFPPLVYQVSMAFLDPTDISYPFRKLLRKRKNVRFVIGEFKEVIPEENKVVLSTTTLSYDILVFAQGTTNNYFGMESVKKNALPVKTVDNALELRNHFLKVMEQACLTQDPAERAKLLTIVVVGGGPTGVEVSGLLAELKKNVVPKDYPELAGKGYESHIYLVDGLPKVLAAMSEKSQQDAFNDLTRMGVEVKLGMQVKDYVNDVVTFANGESIATKTVVWAAGVTVDPIPGIPDSCYGRGKRLIVDEYNAVKGLKNIYAIGDVCLQTSDEAFPNGHPQLAQVAIQQGVQLAKNLRAMAASQPLKPFKYFDKGSMAIIGRNKAVADIPKPKMHFSGFIAWFIWLFIHLSFLITYRNRTKTFFNWLIAYFTRDQSLRLLIRPERKPD</sequence>
<keyword evidence="5" id="KW-0809">Transit peptide</keyword>
<dbReference type="AlphaFoldDB" id="A0A1H4FNP9"/>
<evidence type="ECO:0000256" key="2">
    <source>
        <dbReference type="ARBA" id="ARBA00012637"/>
    </source>
</evidence>
<dbReference type="RefSeq" id="WP_089764432.1">
    <property type="nucleotide sequence ID" value="NZ_BKAT01000007.1"/>
</dbReference>
<dbReference type="GO" id="GO:0050136">
    <property type="term" value="F:NADH dehydrogenase (quinone) (non-electrogenic) activity"/>
    <property type="evidence" value="ECO:0007669"/>
    <property type="project" value="UniProtKB-EC"/>
</dbReference>
<evidence type="ECO:0000256" key="8">
    <source>
        <dbReference type="ARBA" id="ARBA00047599"/>
    </source>
</evidence>
<dbReference type="Proteomes" id="UP000199656">
    <property type="component" value="Unassembled WGS sequence"/>
</dbReference>
<gene>
    <name evidence="12" type="ORF">SAMN05660909_04509</name>
</gene>
<evidence type="ECO:0000256" key="3">
    <source>
        <dbReference type="ARBA" id="ARBA00022630"/>
    </source>
</evidence>
<evidence type="ECO:0000313" key="12">
    <source>
        <dbReference type="EMBL" id="SEA98112.1"/>
    </source>
</evidence>
<feature type="transmembrane region" description="Helical" evidence="9">
    <location>
        <begin position="371"/>
        <end position="391"/>
    </location>
</feature>
<comment type="catalytic activity">
    <reaction evidence="8">
        <text>a quinone + NADH + H(+) = a quinol + NAD(+)</text>
        <dbReference type="Rhea" id="RHEA:46160"/>
        <dbReference type="ChEBI" id="CHEBI:15378"/>
        <dbReference type="ChEBI" id="CHEBI:24646"/>
        <dbReference type="ChEBI" id="CHEBI:57540"/>
        <dbReference type="ChEBI" id="CHEBI:57945"/>
        <dbReference type="ChEBI" id="CHEBI:132124"/>
        <dbReference type="EC" id="1.6.5.9"/>
    </reaction>
</comment>
<dbReference type="OrthoDB" id="9781621at2"/>
<feature type="domain" description="External alternative NADH-ubiquinone oxidoreductase-like C-terminal" evidence="11">
    <location>
        <begin position="349"/>
        <end position="407"/>
    </location>
</feature>
<dbReference type="InterPro" id="IPR023753">
    <property type="entry name" value="FAD/NAD-binding_dom"/>
</dbReference>
<comment type="similarity">
    <text evidence="1">Belongs to the NADH dehydrogenase family.</text>
</comment>
<feature type="domain" description="FAD/NAD(P)-binding" evidence="10">
    <location>
        <begin position="3"/>
        <end position="325"/>
    </location>
</feature>
<name>A0A1H4FNP9_9BACT</name>
<keyword evidence="6" id="KW-0560">Oxidoreductase</keyword>
<evidence type="ECO:0000256" key="5">
    <source>
        <dbReference type="ARBA" id="ARBA00022946"/>
    </source>
</evidence>
<evidence type="ECO:0000256" key="6">
    <source>
        <dbReference type="ARBA" id="ARBA00023002"/>
    </source>
</evidence>
<keyword evidence="13" id="KW-1185">Reference proteome</keyword>
<keyword evidence="4" id="KW-0274">FAD</keyword>
<dbReference type="Pfam" id="PF22366">
    <property type="entry name" value="NDH2_C"/>
    <property type="match status" value="1"/>
</dbReference>
<keyword evidence="3" id="KW-0285">Flavoprotein</keyword>
<dbReference type="SUPFAM" id="SSF51905">
    <property type="entry name" value="FAD/NAD(P)-binding domain"/>
    <property type="match status" value="2"/>
</dbReference>
<keyword evidence="7" id="KW-0520">NAD</keyword>
<dbReference type="PANTHER" id="PTHR43706:SF47">
    <property type="entry name" value="EXTERNAL NADH-UBIQUINONE OXIDOREDUCTASE 1, MITOCHONDRIAL-RELATED"/>
    <property type="match status" value="1"/>
</dbReference>
<evidence type="ECO:0000256" key="9">
    <source>
        <dbReference type="SAM" id="Phobius"/>
    </source>
</evidence>
<protein>
    <recommendedName>
        <fullName evidence="2">NADH:ubiquinone reductase (non-electrogenic)</fullName>
        <ecNumber evidence="2">1.6.5.9</ecNumber>
    </recommendedName>
</protein>
<dbReference type="Pfam" id="PF07992">
    <property type="entry name" value="Pyr_redox_2"/>
    <property type="match status" value="1"/>
</dbReference>